<evidence type="ECO:0000259" key="3">
    <source>
        <dbReference type="Pfam" id="PF02563"/>
    </source>
</evidence>
<reference evidence="6" key="1">
    <citation type="submission" date="2012-12" db="EMBL/GenBank/DDBJ databases">
        <title>Genome Sequence of Photobacterium leiognathi lrivu.4.1.</title>
        <authorList>
            <person name="Urbanczyk H."/>
            <person name="Ogura Y."/>
            <person name="Hayashi T."/>
            <person name="Dunlap P.V."/>
        </authorList>
    </citation>
    <scope>NUCLEOTIDE SEQUENCE [LARGE SCALE GENOMIC DNA]</scope>
    <source>
        <strain evidence="6">lrivu.4.1</strain>
    </source>
</reference>
<dbReference type="RefSeq" id="WP_023933721.1">
    <property type="nucleotide sequence ID" value="NZ_DF196819.1"/>
</dbReference>
<dbReference type="Pfam" id="PF10531">
    <property type="entry name" value="SLBB"/>
    <property type="match status" value="1"/>
</dbReference>
<dbReference type="Gene3D" id="3.30.1950.10">
    <property type="entry name" value="wza like domain"/>
    <property type="match status" value="1"/>
</dbReference>
<dbReference type="InterPro" id="IPR019554">
    <property type="entry name" value="Soluble_ligand-bd"/>
</dbReference>
<sequence>MINNLKVCLCFLLLTLTPHVYAAQIDTTHYQLSPGDKIQIKVYGEDNLTFNELLIPESGQINYPYLGSVTVAGKTLTQVKDEITHGLKGDYLLDPKVMVNLLNFKQIYVGGEVRRPGGYEYQPNLSVEKAVALAGGFTDRADTDDITIKDANNKLKTDDASVNMEIQPGDIIVVGQSFF</sequence>
<dbReference type="EMBL" id="DF196819">
    <property type="protein sequence ID" value="GAD30947.1"/>
    <property type="molecule type" value="Genomic_DNA"/>
</dbReference>
<feature type="chain" id="PRO_5006712588" evidence="2">
    <location>
        <begin position="23"/>
        <end position="179"/>
    </location>
</feature>
<evidence type="ECO:0000259" key="4">
    <source>
        <dbReference type="Pfam" id="PF10531"/>
    </source>
</evidence>
<proteinExistence type="predicted"/>
<dbReference type="PANTHER" id="PTHR33619:SF3">
    <property type="entry name" value="POLYSACCHARIDE EXPORT PROTEIN GFCE-RELATED"/>
    <property type="match status" value="1"/>
</dbReference>
<evidence type="ECO:0000313" key="5">
    <source>
        <dbReference type="EMBL" id="GAD30947.1"/>
    </source>
</evidence>
<dbReference type="HOGENOM" id="CLU_038343_5_3_6"/>
<dbReference type="InterPro" id="IPR003715">
    <property type="entry name" value="Poly_export_N"/>
</dbReference>
<evidence type="ECO:0000256" key="1">
    <source>
        <dbReference type="ARBA" id="ARBA00022729"/>
    </source>
</evidence>
<dbReference type="Gene3D" id="3.10.560.10">
    <property type="entry name" value="Outer membrane lipoprotein wza domain like"/>
    <property type="match status" value="1"/>
</dbReference>
<dbReference type="GO" id="GO:0015159">
    <property type="term" value="F:polysaccharide transmembrane transporter activity"/>
    <property type="evidence" value="ECO:0007669"/>
    <property type="project" value="InterPro"/>
</dbReference>
<name>A0A0U1P8H8_PHOLE</name>
<gene>
    <name evidence="5" type="ORF">PLEI_2603</name>
</gene>
<feature type="domain" description="Polysaccharide export protein N-terminal" evidence="3">
    <location>
        <begin position="27"/>
        <end position="101"/>
    </location>
</feature>
<dbReference type="Proteomes" id="UP000030675">
    <property type="component" value="Unassembled WGS sequence"/>
</dbReference>
<dbReference type="Pfam" id="PF02563">
    <property type="entry name" value="Poly_export"/>
    <property type="match status" value="1"/>
</dbReference>
<accession>A0A0U1P8H8</accession>
<feature type="domain" description="Soluble ligand binding" evidence="4">
    <location>
        <begin position="107"/>
        <end position="148"/>
    </location>
</feature>
<dbReference type="InterPro" id="IPR049712">
    <property type="entry name" value="Poly_export"/>
</dbReference>
<evidence type="ECO:0000256" key="2">
    <source>
        <dbReference type="SAM" id="SignalP"/>
    </source>
</evidence>
<organism evidence="5 6">
    <name type="scientific">Photobacterium leiognathi lrivu.4.1</name>
    <dbReference type="NCBI Taxonomy" id="1248232"/>
    <lineage>
        <taxon>Bacteria</taxon>
        <taxon>Pseudomonadati</taxon>
        <taxon>Pseudomonadota</taxon>
        <taxon>Gammaproteobacteria</taxon>
        <taxon>Vibrionales</taxon>
        <taxon>Vibrionaceae</taxon>
        <taxon>Photobacterium</taxon>
    </lineage>
</organism>
<protein>
    <submittedName>
        <fullName evidence="5">BrpC</fullName>
    </submittedName>
</protein>
<keyword evidence="1 2" id="KW-0732">Signal</keyword>
<dbReference type="AlphaFoldDB" id="A0A0U1P8H8"/>
<feature type="signal peptide" evidence="2">
    <location>
        <begin position="1"/>
        <end position="22"/>
    </location>
</feature>
<dbReference type="PANTHER" id="PTHR33619">
    <property type="entry name" value="POLYSACCHARIDE EXPORT PROTEIN GFCE-RELATED"/>
    <property type="match status" value="1"/>
</dbReference>
<dbReference type="eggNOG" id="COG1596">
    <property type="taxonomic scope" value="Bacteria"/>
</dbReference>
<evidence type="ECO:0000313" key="6">
    <source>
        <dbReference type="Proteomes" id="UP000030675"/>
    </source>
</evidence>